<evidence type="ECO:0000256" key="1">
    <source>
        <dbReference type="SAM" id="Coils"/>
    </source>
</evidence>
<evidence type="ECO:0000313" key="3">
    <source>
        <dbReference type="EMBL" id="QJA79953.1"/>
    </source>
</evidence>
<keyword evidence="1" id="KW-0175">Coiled coil</keyword>
<dbReference type="EMBL" id="MT142400">
    <property type="protein sequence ID" value="QJA79953.1"/>
    <property type="molecule type" value="Genomic_DNA"/>
</dbReference>
<accession>A0A6M3KDG5</accession>
<keyword evidence="2" id="KW-0812">Transmembrane</keyword>
<proteinExistence type="predicted"/>
<dbReference type="AlphaFoldDB" id="A0A6M3KDG5"/>
<gene>
    <name evidence="3" type="ORF">MM415A00812_0008</name>
</gene>
<organism evidence="3">
    <name type="scientific">viral metagenome</name>
    <dbReference type="NCBI Taxonomy" id="1070528"/>
    <lineage>
        <taxon>unclassified sequences</taxon>
        <taxon>metagenomes</taxon>
        <taxon>organismal metagenomes</taxon>
    </lineage>
</organism>
<feature type="transmembrane region" description="Helical" evidence="2">
    <location>
        <begin position="6"/>
        <end position="25"/>
    </location>
</feature>
<name>A0A6M3KDG5_9ZZZZ</name>
<reference evidence="3" key="1">
    <citation type="submission" date="2020-03" db="EMBL/GenBank/DDBJ databases">
        <title>The deep terrestrial virosphere.</title>
        <authorList>
            <person name="Holmfeldt K."/>
            <person name="Nilsson E."/>
            <person name="Simone D."/>
            <person name="Lopez-Fernandez M."/>
            <person name="Wu X."/>
            <person name="de Brujin I."/>
            <person name="Lundin D."/>
            <person name="Andersson A."/>
            <person name="Bertilsson S."/>
            <person name="Dopson M."/>
        </authorList>
    </citation>
    <scope>NUCLEOTIDE SEQUENCE</scope>
    <source>
        <strain evidence="3">MM415A00812</strain>
    </source>
</reference>
<sequence length="108" mass="12283">MVPIWVSVVISFICLIAAFLIRGVIAEKAERGLLNKISENHKCSLGKLAEDRSVIESLRRDVKLLKSERQLLEKVYQQLKDYCKLQNMKIAELEKADCGCKKIFSTAN</sequence>
<evidence type="ECO:0000256" key="2">
    <source>
        <dbReference type="SAM" id="Phobius"/>
    </source>
</evidence>
<keyword evidence="2" id="KW-1133">Transmembrane helix</keyword>
<feature type="coiled-coil region" evidence="1">
    <location>
        <begin position="48"/>
        <end position="75"/>
    </location>
</feature>
<keyword evidence="2" id="KW-0472">Membrane</keyword>
<protein>
    <submittedName>
        <fullName evidence="3">Uncharacterized protein</fullName>
    </submittedName>
</protein>